<dbReference type="SUPFAM" id="SSF56601">
    <property type="entry name" value="beta-lactamase/transpeptidase-like"/>
    <property type="match status" value="1"/>
</dbReference>
<protein>
    <submittedName>
        <fullName evidence="1">Uncharacterized protein</fullName>
    </submittedName>
</protein>
<dbReference type="InterPro" id="IPR012338">
    <property type="entry name" value="Beta-lactam/transpept-like"/>
</dbReference>
<dbReference type="Proteomes" id="UP000235507">
    <property type="component" value="Unassembled WGS sequence"/>
</dbReference>
<evidence type="ECO:0000313" key="2">
    <source>
        <dbReference type="Proteomes" id="UP000235507"/>
    </source>
</evidence>
<dbReference type="InterPro" id="IPR050789">
    <property type="entry name" value="Diverse_Enzym_Activities"/>
</dbReference>
<sequence length="247" mass="28005">MLEHLLMMRSGIQWQEDGWFSDGAEFIREVKDDQSASIIEFAKQRRSRGADYSSRIFNYSGLDASVIAAVAEQMVAPEKLTHFLQRGLWSAIGAEAKAKWKVDRTGAAIGACCLTATVGDLARFALLVLHEGQDRPRHQFIPRGWFDLATKHGPHNEDESTRADPNAFNPGCPLDYRYEWWLARRPRTDFTAVGINGQFVHIYPDADALVVQISDWGDWRHGNFLECESLRAHDALVRAAAVRHRRQ</sequence>
<comment type="caution">
    <text evidence="1">The sequence shown here is derived from an EMBL/GenBank/DDBJ whole genome shotgun (WGS) entry which is preliminary data.</text>
</comment>
<proteinExistence type="predicted"/>
<dbReference type="PANTHER" id="PTHR43283:SF7">
    <property type="entry name" value="BETA-LACTAMASE-RELATED DOMAIN-CONTAINING PROTEIN"/>
    <property type="match status" value="1"/>
</dbReference>
<keyword evidence="2" id="KW-1185">Reference proteome</keyword>
<gene>
    <name evidence="1" type="ORF">C1D09_003490</name>
</gene>
<dbReference type="RefSeq" id="WP_143973009.1">
    <property type="nucleotide sequence ID" value="NZ_PNOT02000040.1"/>
</dbReference>
<reference evidence="1" key="1">
    <citation type="submission" date="2019-07" db="EMBL/GenBank/DDBJ databases">
        <title>Mesorhizobum intechiensis sp. nov. isolated from nodules of Lotus tenuis growing in lowlands of the Flooding Pampa, Argentina.</title>
        <authorList>
            <person name="Estrella M.J."/>
            <person name="Torres Tejerizo G.A."/>
            <person name="Cumpa Velazquez L.M."/>
            <person name="Fontana F."/>
            <person name="Hansen L."/>
            <person name="Pistorio M."/>
            <person name="Sannazzaro A.I."/>
        </authorList>
    </citation>
    <scope>NUCLEOTIDE SEQUENCE</scope>
    <source>
        <strain evidence="1">BD68</strain>
    </source>
</reference>
<evidence type="ECO:0000313" key="1">
    <source>
        <dbReference type="EMBL" id="TSE13550.1"/>
    </source>
</evidence>
<name>A0A8T9AXL2_9HYPH</name>
<dbReference type="OrthoDB" id="9814204at2"/>
<organism evidence="1 2">
    <name type="scientific">Mesorhizobium intechi</name>
    <dbReference type="NCBI Taxonomy" id="537601"/>
    <lineage>
        <taxon>Bacteria</taxon>
        <taxon>Pseudomonadati</taxon>
        <taxon>Pseudomonadota</taxon>
        <taxon>Alphaproteobacteria</taxon>
        <taxon>Hyphomicrobiales</taxon>
        <taxon>Phyllobacteriaceae</taxon>
        <taxon>Mesorhizobium</taxon>
    </lineage>
</organism>
<dbReference type="Gene3D" id="3.40.710.10">
    <property type="entry name" value="DD-peptidase/beta-lactamase superfamily"/>
    <property type="match status" value="1"/>
</dbReference>
<dbReference type="EMBL" id="PNOT02000040">
    <property type="protein sequence ID" value="TSE13550.1"/>
    <property type="molecule type" value="Genomic_DNA"/>
</dbReference>
<dbReference type="AlphaFoldDB" id="A0A8T9AXL2"/>
<dbReference type="PANTHER" id="PTHR43283">
    <property type="entry name" value="BETA-LACTAMASE-RELATED"/>
    <property type="match status" value="1"/>
</dbReference>
<accession>A0A8T9AXL2</accession>